<accession>A0A7S9TQF3</accession>
<feature type="domain" description="Peptidase C23" evidence="14">
    <location>
        <begin position="1093"/>
        <end position="1183"/>
    </location>
</feature>
<dbReference type="PROSITE" id="PS51657">
    <property type="entry name" value="PSRV_HELICASE"/>
    <property type="match status" value="1"/>
</dbReference>
<dbReference type="GO" id="GO:0006396">
    <property type="term" value="P:RNA processing"/>
    <property type="evidence" value="ECO:0007669"/>
    <property type="project" value="InterPro"/>
</dbReference>
<evidence type="ECO:0000256" key="8">
    <source>
        <dbReference type="ARBA" id="ARBA00022840"/>
    </source>
</evidence>
<dbReference type="Pfam" id="PF13532">
    <property type="entry name" value="2OG-FeII_Oxy_2"/>
    <property type="match status" value="1"/>
</dbReference>
<keyword evidence="3" id="KW-0808">Transferase</keyword>
<dbReference type="InterPro" id="IPR005123">
    <property type="entry name" value="Oxoglu/Fe-dep_dioxygenase_dom"/>
</dbReference>
<feature type="domain" description="RdRp catalytic" evidence="11">
    <location>
        <begin position="1851"/>
        <end position="1958"/>
    </location>
</feature>
<sequence length="2075" mass="236715">MAFTFKTPAEEVLNRFTSEEQSRVSAVAVSTLANIEKHDNQLFGYSVPEKAKEKLSTSGIYLSPFSLFPPSHPVCKILENNMLFKVVASKLDNSFSLVSIKESKLNLLKSRDRSISMIECLNRYVTSADVYRYGSFWTVSSSKEIEGFRPKCSDVLSNVTLKNLIPGVVRSNSKKIFLHDELHYWSHRDLISFLREVEPNVVLATIVFPPEILAGSKTSLNPWCYTFEIYGDDLIFSPDGVASESYTQPLSGSYLLRTSTVNCGQGLVYHIDIVKTTFAHHLISITKGRKVPQKYKCFSNFEAVSIKELEGLSNTIRDALPVSYDVVSKIYMYMRSLKSPDNQSCMAKLRQLVSQPSGTEIKFVEDFGRLLINCKSMDSMLLPEIGKLIKCFFISMLPSKLSRLFRVYQSASLDMFITNLKPFKFSVNAIEINWDHKERSLPIFHGLEDEVDPENCLDLMDRFTTGKVLEEFDHDRGEYTMDINQFSFETLIDYDDVTIQDRIFSCLFEAYSNSFGFYSKNEEFVLRGCLMLKKSIVGSNSVNVSNFKRGILRKLSGKLRSMIGLWKIYFSSNLKQWFFCSNLRAYQKFLSFGQREPMDVSVSKTFAKVMSEITSSKESHSLRVVGRYDLFGSGNSHVDVNVQTRSIVLNKAVNNLSEDSEAFISQLNLIEGSSRTEDSKVSINEGNEIENQKFELCEINMQHDVETSNLQNQEEERGNKFVGFNLNSEESNIVMKTEAPTSHAKSEVNEVVEATPARHVILDMPSHLSVPAGKIDSDDLLFGRVVEEDIKHGKAFDSVLRLDLGEAIGIKLKGREAFFFSRCGCIEYGHDKVKYVTNLWPKELDQFVVGDDDYYNTCLVQVYNSADGIPFHADDEKCYQDTPVKTVNYGGGVFQFKKKSRRTDLGWTHKISMSNGQCFTMKPHFQRLYKHSVTNVQIGRVSLTFRRQDFDLKGKCLEHRCMNEFEENLFGVNIRRSNKYKFDSFSLFDVPGDGNCFWHAIGSLCGQSSDFLREAARDYCSRQKIKGKQVDEQMKNGTWAEREAIAVLSRMLSFEIIVLMPELGISQIFTPDSEDYVTFFLSLSKNHFQPALPKNGCVVKALSQALNRKEAAILSVFGREENRYLLEVISEGNGLGIEDIERVMEIFGLRCELVTPKGTFRLNPEGKMPVVMELSGEHILFVETKQRSFGSLRAQSRVTNIPEFGVGEQLRVCSDSAIYKPSVERASRLAESYLDGTTGVICSRLIEQQGDWLKVEDTLNFKERELNLILGTYGSGKSTLFKKFIASNPSRQVVFVSPRRELAKAVQRDILSDKSGKKSVHSAAVKTLETFLKVMKHTHNRSIIFDEIQLFPPGYLDLVLINLSDGNQVFLTGDPCQSKYDSASDRHIIGDMTPDIINVLQGRKYRYNVLSHRFQSRLFINRLSCVVSQKAIKFDTTEYDYYCTLSEAAKVSKDLFDCVLVSSFEEKKAIYSYFGRDCKCHTFGESTGLTYDSGFIMISHESISSGEDRWITALSRFRKGVMFINLLSDNLNDVAQTFHGRALYRFLCEQANLSDLLKILPGSPQFVEGFGNMIGKDEGVKEMKLSGDPWLKADIFLGQTEDMEEEENSRIVQQAVEFSTHLSIIQPETIRSVWTERIKLKDSRETRVGMDVSTQFTDQHSKNKGEVLSNAAERFESIYPRHNGRDSVTFLMAVRKRLRFSKPEIEAKKLKIAEKYGKFLLDEFLSHVKIDPRRNQKFMDDSLREFEEKKTSKSTATIENHSNRSCRDWFSDFALIFMKSQFCSKWDNRFRDSKAGQTLACFSHSVLCRFAPYIRYIEKKLFEALPPNLYIHSGKGLEVLEEWVIKSGFNGECTESDYEAFDASQDQYTLAFELAVMRFLQLPKDLIEDYKFLKLNLGSKLGNFAIMRFTGEASTFLFNTMANMLFTFLRYDLNGKESICFAGDDMCANKRLKIKRAHESFLGKIKLKAKVAVTSHPTFCGWNLSYAGIYKKPQLVYERLCVARETNNLKNCIDSYAIEVAYGYKLGELLHDLMDGEELENHYSCVRFIIKNSSLLKSNVLDVFCKNLKKVPNKF</sequence>
<protein>
    <submittedName>
        <fullName evidence="17">Replicase</fullName>
    </submittedName>
</protein>
<dbReference type="InterPro" id="IPR003593">
    <property type="entry name" value="AAA+_ATPase"/>
</dbReference>
<dbReference type="SUPFAM" id="SSF51197">
    <property type="entry name" value="Clavaminate synthase-like"/>
    <property type="match status" value="1"/>
</dbReference>
<comment type="catalytic activity">
    <reaction evidence="10">
        <text>ATP + H2O = ADP + phosphate + H(+)</text>
        <dbReference type="Rhea" id="RHEA:13065"/>
        <dbReference type="ChEBI" id="CHEBI:15377"/>
        <dbReference type="ChEBI" id="CHEBI:15378"/>
        <dbReference type="ChEBI" id="CHEBI:30616"/>
        <dbReference type="ChEBI" id="CHEBI:43474"/>
        <dbReference type="ChEBI" id="CHEBI:456216"/>
        <dbReference type="EC" id="3.6.4.13"/>
    </reaction>
</comment>
<dbReference type="Gene3D" id="2.60.120.590">
    <property type="entry name" value="Alpha-ketoglutarate-dependent dioxygenase AlkB-like"/>
    <property type="match status" value="1"/>
</dbReference>
<dbReference type="Pfam" id="PF00978">
    <property type="entry name" value="RdRP_2"/>
    <property type="match status" value="1"/>
</dbReference>
<dbReference type="KEGG" id="vg:80541651"/>
<dbReference type="RefSeq" id="YP_010802844.1">
    <property type="nucleotide sequence ID" value="NC_077056.1"/>
</dbReference>
<keyword evidence="7" id="KW-0347">Helicase</keyword>
<evidence type="ECO:0000256" key="3">
    <source>
        <dbReference type="ARBA" id="ARBA00022679"/>
    </source>
</evidence>
<dbReference type="GO" id="GO:0008174">
    <property type="term" value="F:mRNA methyltransferase activity"/>
    <property type="evidence" value="ECO:0007669"/>
    <property type="project" value="UniProtKB-UniRule"/>
</dbReference>
<dbReference type="Gene3D" id="3.90.70.80">
    <property type="match status" value="1"/>
</dbReference>
<dbReference type="PROSITE" id="PS50802">
    <property type="entry name" value="OTU"/>
    <property type="match status" value="1"/>
</dbReference>
<dbReference type="InterPro" id="IPR027417">
    <property type="entry name" value="P-loop_NTPase"/>
</dbReference>
<comment type="similarity">
    <text evidence="1">Belongs to the potexviruses/carlaviruses RNA replication protein family.</text>
</comment>
<dbReference type="SMART" id="SM00382">
    <property type="entry name" value="AAA"/>
    <property type="match status" value="1"/>
</dbReference>
<organism evidence="17 18">
    <name type="scientific">Camellia ringspot associated virus 4</name>
    <dbReference type="NCBI Taxonomy" id="2791164"/>
    <lineage>
        <taxon>Viruses</taxon>
        <taxon>Riboviria</taxon>
        <taxon>Orthornavirae</taxon>
        <taxon>Kitrinoviricota</taxon>
        <taxon>Alsuviricetes</taxon>
        <taxon>Tymovirales</taxon>
        <taxon>Betaflexiviridae</taxon>
        <taxon>Quinvirinae</taxon>
        <taxon>Foveavirus</taxon>
        <taxon>Foveavirus tetracamelliae</taxon>
    </lineage>
</organism>
<dbReference type="GO" id="GO:0039694">
    <property type="term" value="P:viral RNA genome replication"/>
    <property type="evidence" value="ECO:0007669"/>
    <property type="project" value="InterPro"/>
</dbReference>
<dbReference type="InterPro" id="IPR008041">
    <property type="entry name" value="Peptidase_C23"/>
</dbReference>
<dbReference type="SUPFAM" id="SSF52540">
    <property type="entry name" value="P-loop containing nucleoside triphosphate hydrolases"/>
    <property type="match status" value="1"/>
</dbReference>
<feature type="domain" description="Alphavirus-like MT" evidence="16">
    <location>
        <begin position="63"/>
        <end position="255"/>
    </location>
</feature>
<name>A0A7S9TQF3_9VIRU</name>
<dbReference type="GeneID" id="80541651"/>
<dbReference type="PROSITE" id="PS51471">
    <property type="entry name" value="FE2OG_OXY"/>
    <property type="match status" value="1"/>
</dbReference>
<dbReference type="InterPro" id="IPR003323">
    <property type="entry name" value="OTU_dom"/>
</dbReference>
<dbReference type="CDD" id="cd22792">
    <property type="entry name" value="OTU_RDRP-like"/>
    <property type="match status" value="1"/>
</dbReference>
<dbReference type="Pfam" id="PF05379">
    <property type="entry name" value="Peptidase_C23"/>
    <property type="match status" value="1"/>
</dbReference>
<evidence type="ECO:0000313" key="17">
    <source>
        <dbReference type="EMBL" id="QPI34838.1"/>
    </source>
</evidence>
<dbReference type="GO" id="GO:0003724">
    <property type="term" value="F:RNA helicase activity"/>
    <property type="evidence" value="ECO:0007669"/>
    <property type="project" value="UniProtKB-EC"/>
</dbReference>
<dbReference type="Proteomes" id="UP001162011">
    <property type="component" value="Segment"/>
</dbReference>
<evidence type="ECO:0000256" key="2">
    <source>
        <dbReference type="ARBA" id="ARBA00022484"/>
    </source>
</evidence>
<evidence type="ECO:0000259" key="16">
    <source>
        <dbReference type="PROSITE" id="PS51743"/>
    </source>
</evidence>
<evidence type="ECO:0000256" key="10">
    <source>
        <dbReference type="ARBA" id="ARBA00047984"/>
    </source>
</evidence>
<keyword evidence="2" id="KW-0696">RNA-directed RNA polymerase</keyword>
<evidence type="ECO:0000259" key="12">
    <source>
        <dbReference type="PROSITE" id="PS50802"/>
    </source>
</evidence>
<dbReference type="InterPro" id="IPR001788">
    <property type="entry name" value="RNA-dep_RNA_pol_alsuvir"/>
</dbReference>
<keyword evidence="9" id="KW-0693">Viral RNA replication</keyword>
<feature type="domain" description="OTU" evidence="12">
    <location>
        <begin position="985"/>
        <end position="1094"/>
    </location>
</feature>
<evidence type="ECO:0000259" key="13">
    <source>
        <dbReference type="PROSITE" id="PS51471"/>
    </source>
</evidence>
<evidence type="ECO:0000256" key="5">
    <source>
        <dbReference type="ARBA" id="ARBA00022741"/>
    </source>
</evidence>
<evidence type="ECO:0000259" key="15">
    <source>
        <dbReference type="PROSITE" id="PS51657"/>
    </source>
</evidence>
<dbReference type="InterPro" id="IPR002588">
    <property type="entry name" value="Alphavirus-like_MT_dom"/>
</dbReference>
<dbReference type="PROSITE" id="PS50507">
    <property type="entry name" value="RDRP_SSRNA_POS"/>
    <property type="match status" value="1"/>
</dbReference>
<dbReference type="Gene3D" id="3.40.50.300">
    <property type="entry name" value="P-loop containing nucleotide triphosphate hydrolases"/>
    <property type="match status" value="1"/>
</dbReference>
<evidence type="ECO:0000259" key="14">
    <source>
        <dbReference type="PROSITE" id="PS51492"/>
    </source>
</evidence>
<dbReference type="GO" id="GO:0016556">
    <property type="term" value="P:mRNA modification"/>
    <property type="evidence" value="ECO:0007669"/>
    <property type="project" value="InterPro"/>
</dbReference>
<dbReference type="GO" id="GO:0003723">
    <property type="term" value="F:RNA binding"/>
    <property type="evidence" value="ECO:0007669"/>
    <property type="project" value="InterPro"/>
</dbReference>
<dbReference type="InterPro" id="IPR043502">
    <property type="entry name" value="DNA/RNA_pol_sf"/>
</dbReference>
<keyword evidence="4" id="KW-0548">Nucleotidyltransferase</keyword>
<evidence type="ECO:0000256" key="1">
    <source>
        <dbReference type="ARBA" id="ARBA00008513"/>
    </source>
</evidence>
<dbReference type="GO" id="GO:0003968">
    <property type="term" value="F:RNA-directed RNA polymerase activity"/>
    <property type="evidence" value="ECO:0007669"/>
    <property type="project" value="UniProtKB-KW"/>
</dbReference>
<evidence type="ECO:0000256" key="4">
    <source>
        <dbReference type="ARBA" id="ARBA00022695"/>
    </source>
</evidence>
<dbReference type="EMBL" id="MT028514">
    <property type="protein sequence ID" value="QPI34838.1"/>
    <property type="molecule type" value="Genomic_RNA"/>
</dbReference>
<keyword evidence="6" id="KW-0378">Hydrolase</keyword>
<evidence type="ECO:0000313" key="18">
    <source>
        <dbReference type="Proteomes" id="UP001162011"/>
    </source>
</evidence>
<dbReference type="InterPro" id="IPR007094">
    <property type="entry name" value="RNA-dir_pol_PSvirus"/>
</dbReference>
<dbReference type="CDD" id="cd23245">
    <property type="entry name" value="Betaflexiviridae_RdRp"/>
    <property type="match status" value="1"/>
</dbReference>
<evidence type="ECO:0000256" key="7">
    <source>
        <dbReference type="ARBA" id="ARBA00022806"/>
    </source>
</evidence>
<dbReference type="PROSITE" id="PS51492">
    <property type="entry name" value="PEPTIDASE_C23"/>
    <property type="match status" value="1"/>
</dbReference>
<dbReference type="Pfam" id="PF01660">
    <property type="entry name" value="Vmethyltransf"/>
    <property type="match status" value="1"/>
</dbReference>
<dbReference type="GO" id="GO:0016817">
    <property type="term" value="F:hydrolase activity, acting on acid anhydrides"/>
    <property type="evidence" value="ECO:0007669"/>
    <property type="project" value="InterPro"/>
</dbReference>
<keyword evidence="8" id="KW-0067">ATP-binding</keyword>
<evidence type="ECO:0000256" key="9">
    <source>
        <dbReference type="ARBA" id="ARBA00022953"/>
    </source>
</evidence>
<dbReference type="InterPro" id="IPR027351">
    <property type="entry name" value="(+)RNA_virus_helicase_core_dom"/>
</dbReference>
<proteinExistence type="inferred from homology"/>
<evidence type="ECO:0000259" key="11">
    <source>
        <dbReference type="PROSITE" id="PS50507"/>
    </source>
</evidence>
<dbReference type="GO" id="GO:0005524">
    <property type="term" value="F:ATP binding"/>
    <property type="evidence" value="ECO:0007669"/>
    <property type="project" value="UniProtKB-KW"/>
</dbReference>
<dbReference type="SUPFAM" id="SSF56672">
    <property type="entry name" value="DNA/RNA polymerases"/>
    <property type="match status" value="1"/>
</dbReference>
<keyword evidence="18" id="KW-1185">Reference proteome</keyword>
<feature type="domain" description="Fe2OG dioxygenase" evidence="13">
    <location>
        <begin position="854"/>
        <end position="949"/>
    </location>
</feature>
<dbReference type="GO" id="GO:0006351">
    <property type="term" value="P:DNA-templated transcription"/>
    <property type="evidence" value="ECO:0007669"/>
    <property type="project" value="InterPro"/>
</dbReference>
<dbReference type="Pfam" id="PF01443">
    <property type="entry name" value="Viral_helicase1"/>
    <property type="match status" value="1"/>
</dbReference>
<keyword evidence="5" id="KW-0547">Nucleotide-binding</keyword>
<reference evidence="17" key="1">
    <citation type="submission" date="2020-02" db="EMBL/GenBank/DDBJ databases">
        <title>Molecular characterization and detection of a new virus that is most closely related to members of the genus Foveavirus of the family Betaflexiviridae in camellia.</title>
        <authorList>
            <person name="Zheng L."/>
            <person name="Chen M."/>
            <person name="Li R."/>
        </authorList>
    </citation>
    <scope>NUCLEOTIDE SEQUENCE</scope>
    <source>
        <strain evidence="17">Adolphe Audusson</strain>
    </source>
</reference>
<evidence type="ECO:0000256" key="6">
    <source>
        <dbReference type="ARBA" id="ARBA00022801"/>
    </source>
</evidence>
<feature type="domain" description="(+)RNA virus helicase C-terminal" evidence="15">
    <location>
        <begin position="1235"/>
        <end position="1562"/>
    </location>
</feature>
<dbReference type="InterPro" id="IPR037151">
    <property type="entry name" value="AlkB-like_sf"/>
</dbReference>
<dbReference type="PROSITE" id="PS51743">
    <property type="entry name" value="ALPHAVIRUS_MT"/>
    <property type="match status" value="1"/>
</dbReference>
<dbReference type="InterPro" id="IPR027450">
    <property type="entry name" value="AlkB-like"/>
</dbReference>